<gene>
    <name evidence="1" type="ORF">AKJ09_03018</name>
</gene>
<keyword evidence="2" id="KW-1185">Reference proteome</keyword>
<evidence type="ECO:0000313" key="1">
    <source>
        <dbReference type="EMBL" id="AKU96354.1"/>
    </source>
</evidence>
<sequence length="42" mass="4645">MLFRIATPRLESLRKHAAALSVSSSLAGMKNCEERRRNGEAS</sequence>
<dbReference type="Proteomes" id="UP000064967">
    <property type="component" value="Chromosome"/>
</dbReference>
<dbReference type="KEGG" id="llu:AKJ09_03018"/>
<protein>
    <submittedName>
        <fullName evidence="1">Uncharacterized protein</fullName>
    </submittedName>
</protein>
<name>A0A0K1PT97_9BACT</name>
<dbReference type="STRING" id="1391654.AKJ09_03018"/>
<evidence type="ECO:0000313" key="2">
    <source>
        <dbReference type="Proteomes" id="UP000064967"/>
    </source>
</evidence>
<accession>A0A0K1PT97</accession>
<proteinExistence type="predicted"/>
<dbReference type="AlphaFoldDB" id="A0A0K1PT97"/>
<dbReference type="EMBL" id="CP012333">
    <property type="protein sequence ID" value="AKU96354.1"/>
    <property type="molecule type" value="Genomic_DNA"/>
</dbReference>
<reference evidence="1 2" key="1">
    <citation type="submission" date="2015-08" db="EMBL/GenBank/DDBJ databases">
        <authorList>
            <person name="Babu N.S."/>
            <person name="Beckwith C.J."/>
            <person name="Beseler K.G."/>
            <person name="Brison A."/>
            <person name="Carone J.V."/>
            <person name="Caskin T.P."/>
            <person name="Diamond M."/>
            <person name="Durham M.E."/>
            <person name="Foxe J.M."/>
            <person name="Go M."/>
            <person name="Henderson B.A."/>
            <person name="Jones I.B."/>
            <person name="McGettigan J.A."/>
            <person name="Micheletti S.J."/>
            <person name="Nasrallah M.E."/>
            <person name="Ortiz D."/>
            <person name="Piller C.R."/>
            <person name="Privatt S.R."/>
            <person name="Schneider S.L."/>
            <person name="Sharp S."/>
            <person name="Smith T.C."/>
            <person name="Stanton J.D."/>
            <person name="Ullery H.E."/>
            <person name="Wilson R.J."/>
            <person name="Serrano M.G."/>
            <person name="Buck G."/>
            <person name="Lee V."/>
            <person name="Wang Y."/>
            <person name="Carvalho R."/>
            <person name="Voegtly L."/>
            <person name="Shi R."/>
            <person name="Duckworth R."/>
            <person name="Johnson A."/>
            <person name="Loviza R."/>
            <person name="Walstead R."/>
            <person name="Shah Z."/>
            <person name="Kiflezghi M."/>
            <person name="Wade K."/>
            <person name="Ball S.L."/>
            <person name="Bradley K.W."/>
            <person name="Asai D.J."/>
            <person name="Bowman C.A."/>
            <person name="Russell D.A."/>
            <person name="Pope W.H."/>
            <person name="Jacobs-Sera D."/>
            <person name="Hendrix R.W."/>
            <person name="Hatfull G.F."/>
        </authorList>
    </citation>
    <scope>NUCLEOTIDE SEQUENCE [LARGE SCALE GENOMIC DNA]</scope>
    <source>
        <strain evidence="1 2">DSM 27648</strain>
    </source>
</reference>
<organism evidence="1 2">
    <name type="scientific">Labilithrix luteola</name>
    <dbReference type="NCBI Taxonomy" id="1391654"/>
    <lineage>
        <taxon>Bacteria</taxon>
        <taxon>Pseudomonadati</taxon>
        <taxon>Myxococcota</taxon>
        <taxon>Polyangia</taxon>
        <taxon>Polyangiales</taxon>
        <taxon>Labilitrichaceae</taxon>
        <taxon>Labilithrix</taxon>
    </lineage>
</organism>